<dbReference type="Proteomes" id="UP000003613">
    <property type="component" value="Unassembled WGS sequence"/>
</dbReference>
<dbReference type="HOGENOM" id="CLU_2991623_0_0_3"/>
<comment type="caution">
    <text evidence="1">The sequence shown here is derived from an EMBL/GenBank/DDBJ whole genome shotgun (WGS) entry which is preliminary data.</text>
</comment>
<evidence type="ECO:0000313" key="1">
    <source>
        <dbReference type="EMBL" id="CCI17768.1"/>
    </source>
</evidence>
<proteinExistence type="predicted"/>
<accession>I4H6U4</accession>
<dbReference type="EMBL" id="CAIM01000240">
    <property type="protein sequence ID" value="CCI17768.1"/>
    <property type="molecule type" value="Genomic_DNA"/>
</dbReference>
<reference evidence="1 2" key="1">
    <citation type="submission" date="2012-04" db="EMBL/GenBank/DDBJ databases">
        <authorList>
            <person name="Genoscope - CEA"/>
        </authorList>
    </citation>
    <scope>NUCLEOTIDE SEQUENCE [LARGE SCALE GENOMIC DNA]</scope>
    <source>
        <strain evidence="1 2">9807</strain>
    </source>
</reference>
<dbReference type="AlphaFoldDB" id="I4H6U4"/>
<evidence type="ECO:0000313" key="2">
    <source>
        <dbReference type="Proteomes" id="UP000003613"/>
    </source>
</evidence>
<name>I4H6U4_MICAE</name>
<organism evidence="1 2">
    <name type="scientific">Microcystis aeruginosa PCC 9807</name>
    <dbReference type="NCBI Taxonomy" id="1160283"/>
    <lineage>
        <taxon>Bacteria</taxon>
        <taxon>Bacillati</taxon>
        <taxon>Cyanobacteriota</taxon>
        <taxon>Cyanophyceae</taxon>
        <taxon>Oscillatoriophycideae</taxon>
        <taxon>Chroococcales</taxon>
        <taxon>Microcystaceae</taxon>
        <taxon>Microcystis</taxon>
    </lineage>
</organism>
<gene>
    <name evidence="1" type="ORF">MICAF_3140012</name>
</gene>
<protein>
    <submittedName>
        <fullName evidence="1">Uncharacterized protein</fullName>
    </submittedName>
</protein>
<sequence>MEQPLAKFTCKARKQSDFSDDITAIHLFCFPVKKDQNTQGTYLTIDGENHPTSSFIN</sequence>